<dbReference type="GeneID" id="115743512"/>
<feature type="region of interest" description="Disordered" evidence="7">
    <location>
        <begin position="1"/>
        <end position="89"/>
    </location>
</feature>
<reference evidence="10" key="1">
    <citation type="submission" date="2025-08" db="UniProtKB">
        <authorList>
            <consortium name="RefSeq"/>
        </authorList>
    </citation>
    <scope>IDENTIFICATION</scope>
    <source>
        <tissue evidence="10">Leaf</tissue>
    </source>
</reference>
<feature type="domain" description="C2H2-type" evidence="8">
    <location>
        <begin position="123"/>
        <end position="150"/>
    </location>
</feature>
<dbReference type="SUPFAM" id="SSF57667">
    <property type="entry name" value="beta-beta-alpha zinc fingers"/>
    <property type="match status" value="1"/>
</dbReference>
<dbReference type="OrthoDB" id="1933825at2759"/>
<dbReference type="PANTHER" id="PTHR47287">
    <property type="entry name" value="C2H2 AND C2HC ZINC FINGERS SUPERFAMILY PROTEIN"/>
    <property type="match status" value="1"/>
</dbReference>
<dbReference type="GO" id="GO:0005634">
    <property type="term" value="C:nucleus"/>
    <property type="evidence" value="ECO:0007669"/>
    <property type="project" value="UniProtKB-SubCell"/>
</dbReference>
<keyword evidence="2" id="KW-0479">Metal-binding</keyword>
<evidence type="ECO:0000313" key="10">
    <source>
        <dbReference type="RefSeq" id="XP_030534182.1"/>
    </source>
</evidence>
<evidence type="ECO:0000313" key="9">
    <source>
        <dbReference type="Proteomes" id="UP000827889"/>
    </source>
</evidence>
<dbReference type="RefSeq" id="XP_030534182.1">
    <property type="nucleotide sequence ID" value="XM_030678322.2"/>
</dbReference>
<keyword evidence="5" id="KW-0539">Nucleus</keyword>
<evidence type="ECO:0000256" key="4">
    <source>
        <dbReference type="ARBA" id="ARBA00022833"/>
    </source>
</evidence>
<dbReference type="GO" id="GO:0008270">
    <property type="term" value="F:zinc ion binding"/>
    <property type="evidence" value="ECO:0007669"/>
    <property type="project" value="UniProtKB-KW"/>
</dbReference>
<evidence type="ECO:0000256" key="5">
    <source>
        <dbReference type="ARBA" id="ARBA00023242"/>
    </source>
</evidence>
<comment type="subcellular location">
    <subcellularLocation>
        <location evidence="1">Nucleus</location>
    </subcellularLocation>
</comment>
<accession>A0A8B8PIB4</accession>
<feature type="region of interest" description="Disordered" evidence="7">
    <location>
        <begin position="252"/>
        <end position="272"/>
    </location>
</feature>
<protein>
    <submittedName>
        <fullName evidence="10">Zinc finger protein 3</fullName>
    </submittedName>
</protein>
<sequence length="324" mass="35481">MYPPMEAPHAKDPPCPSESSTVVPAPEPPPCPHTPLQNSKENKQELIYVEEEEEEEEEERTNQDRGQSSTKPTRPLDLNFSSGDSDRGFYPEPNLIHFLDMGRPETSPEGAAEAPSEAEPKVFSCNYCQRKFYSSQALGGHQNAHKRERTLAKRGQRLGATGLHVLGNPFYMDQHHHRHHYSSMSSLPLHGGGAYGNRSLGIQAHSMIHKPSHAPSFSASPIGNGVYGHHVWARPPVLGQQPVVGRLLSMDSSHHHHQANATGGSSSYPSSRVSVGRFDNIAPSMGILGNETGSSGCWGTTPGARLKANQEELQKLDLSLKLWN</sequence>
<evidence type="ECO:0000256" key="1">
    <source>
        <dbReference type="ARBA" id="ARBA00004123"/>
    </source>
</evidence>
<keyword evidence="3 6" id="KW-0863">Zinc-finger</keyword>
<dbReference type="PROSITE" id="PS00028">
    <property type="entry name" value="ZINC_FINGER_C2H2_1"/>
    <property type="match status" value="1"/>
</dbReference>
<evidence type="ECO:0000256" key="6">
    <source>
        <dbReference type="PROSITE-ProRule" id="PRU00042"/>
    </source>
</evidence>
<feature type="compositionally biased region" description="Acidic residues" evidence="7">
    <location>
        <begin position="48"/>
        <end position="59"/>
    </location>
</feature>
<gene>
    <name evidence="10" type="primary">LOC115743512</name>
</gene>
<keyword evidence="9" id="KW-1185">Reference proteome</keyword>
<dbReference type="InterPro" id="IPR044246">
    <property type="entry name" value="ZFP3-like"/>
</dbReference>
<organism evidence="9 10">
    <name type="scientific">Rhodamnia argentea</name>
    <dbReference type="NCBI Taxonomy" id="178133"/>
    <lineage>
        <taxon>Eukaryota</taxon>
        <taxon>Viridiplantae</taxon>
        <taxon>Streptophyta</taxon>
        <taxon>Embryophyta</taxon>
        <taxon>Tracheophyta</taxon>
        <taxon>Spermatophyta</taxon>
        <taxon>Magnoliopsida</taxon>
        <taxon>eudicotyledons</taxon>
        <taxon>Gunneridae</taxon>
        <taxon>Pentapetalae</taxon>
        <taxon>rosids</taxon>
        <taxon>malvids</taxon>
        <taxon>Myrtales</taxon>
        <taxon>Myrtaceae</taxon>
        <taxon>Myrtoideae</taxon>
        <taxon>Myrteae</taxon>
        <taxon>Australasian group</taxon>
        <taxon>Rhodamnia</taxon>
    </lineage>
</organism>
<dbReference type="KEGG" id="rarg:115743512"/>
<dbReference type="PANTHER" id="PTHR47287:SF15">
    <property type="entry name" value="ZINC FINGER PROTEIN 3-LIKE"/>
    <property type="match status" value="1"/>
</dbReference>
<dbReference type="Proteomes" id="UP000827889">
    <property type="component" value="Chromosome 4"/>
</dbReference>
<dbReference type="AlphaFoldDB" id="A0A8B8PIB4"/>
<evidence type="ECO:0000256" key="7">
    <source>
        <dbReference type="SAM" id="MobiDB-lite"/>
    </source>
</evidence>
<dbReference type="Gene3D" id="3.30.160.60">
    <property type="entry name" value="Classic Zinc Finger"/>
    <property type="match status" value="1"/>
</dbReference>
<name>A0A8B8PIB4_9MYRT</name>
<dbReference type="GO" id="GO:0009788">
    <property type="term" value="P:negative regulation of abscisic acid-activated signaling pathway"/>
    <property type="evidence" value="ECO:0007669"/>
    <property type="project" value="InterPro"/>
</dbReference>
<feature type="compositionally biased region" description="Low complexity" evidence="7">
    <location>
        <begin position="263"/>
        <end position="272"/>
    </location>
</feature>
<keyword evidence="4" id="KW-0862">Zinc</keyword>
<dbReference type="FunFam" id="3.30.160.60:FF:001366">
    <property type="entry name" value="Zinc finger protein 2"/>
    <property type="match status" value="1"/>
</dbReference>
<proteinExistence type="predicted"/>
<evidence type="ECO:0000256" key="3">
    <source>
        <dbReference type="ARBA" id="ARBA00022771"/>
    </source>
</evidence>
<evidence type="ECO:0000259" key="8">
    <source>
        <dbReference type="PROSITE" id="PS50157"/>
    </source>
</evidence>
<dbReference type="InterPro" id="IPR036236">
    <property type="entry name" value="Znf_C2H2_sf"/>
</dbReference>
<dbReference type="PROSITE" id="PS50157">
    <property type="entry name" value="ZINC_FINGER_C2H2_2"/>
    <property type="match status" value="1"/>
</dbReference>
<dbReference type="InterPro" id="IPR013087">
    <property type="entry name" value="Znf_C2H2_type"/>
</dbReference>
<evidence type="ECO:0000256" key="2">
    <source>
        <dbReference type="ARBA" id="ARBA00022723"/>
    </source>
</evidence>